<dbReference type="Pfam" id="PF12894">
    <property type="entry name" value="ANAPC4_WD40"/>
    <property type="match status" value="1"/>
</dbReference>
<proteinExistence type="predicted"/>
<evidence type="ECO:0000259" key="4">
    <source>
        <dbReference type="Pfam" id="PF12894"/>
    </source>
</evidence>
<dbReference type="InterPro" id="IPR024977">
    <property type="entry name" value="Apc4-like_WD40_dom"/>
</dbReference>
<keyword evidence="2" id="KW-0677">Repeat</keyword>
<dbReference type="PROSITE" id="PS50294">
    <property type="entry name" value="WD_REPEATS_REGION"/>
    <property type="match status" value="2"/>
</dbReference>
<dbReference type="Gene3D" id="2.130.10.10">
    <property type="entry name" value="YVTN repeat-like/Quinoprotein amine dehydrogenase"/>
    <property type="match status" value="1"/>
</dbReference>
<reference evidence="5 6" key="1">
    <citation type="submission" date="2021-12" db="EMBL/GenBank/DDBJ databases">
        <title>High titer production of polyol ester of fatty acids by Rhodotorula paludigena BS15 towards product separation-free biomass refinery.</title>
        <authorList>
            <person name="Mano J."/>
            <person name="Ono H."/>
            <person name="Tanaka T."/>
            <person name="Naito K."/>
            <person name="Sushida H."/>
            <person name="Ike M."/>
            <person name="Tokuyasu K."/>
            <person name="Kitaoka M."/>
        </authorList>
    </citation>
    <scope>NUCLEOTIDE SEQUENCE [LARGE SCALE GENOMIC DNA]</scope>
    <source>
        <strain evidence="5 6">BS15</strain>
    </source>
</reference>
<dbReference type="InterPro" id="IPR020472">
    <property type="entry name" value="WD40_PAC1"/>
</dbReference>
<dbReference type="PANTHER" id="PTHR10971">
    <property type="entry name" value="MRNA EXPORT FACTOR AND BUB3"/>
    <property type="match status" value="1"/>
</dbReference>
<protein>
    <recommendedName>
        <fullName evidence="4">Anaphase-promoting complex subunit 4-like WD40 domain-containing protein</fullName>
    </recommendedName>
</protein>
<feature type="repeat" description="WD" evidence="3">
    <location>
        <begin position="240"/>
        <end position="273"/>
    </location>
</feature>
<comment type="caution">
    <text evidence="5">The sequence shown here is derived from an EMBL/GenBank/DDBJ whole genome shotgun (WGS) entry which is preliminary data.</text>
</comment>
<dbReference type="SUPFAM" id="SSF50978">
    <property type="entry name" value="WD40 repeat-like"/>
    <property type="match status" value="1"/>
</dbReference>
<name>A0AAV5GL02_9BASI</name>
<dbReference type="EMBL" id="BQKY01000006">
    <property type="protein sequence ID" value="GJN90042.1"/>
    <property type="molecule type" value="Genomic_DNA"/>
</dbReference>
<feature type="repeat" description="WD" evidence="3">
    <location>
        <begin position="105"/>
        <end position="148"/>
    </location>
</feature>
<dbReference type="PROSITE" id="PS50082">
    <property type="entry name" value="WD_REPEATS_2"/>
    <property type="match status" value="3"/>
</dbReference>
<dbReference type="AlphaFoldDB" id="A0AAV5GL02"/>
<evidence type="ECO:0000313" key="5">
    <source>
        <dbReference type="EMBL" id="GJN90042.1"/>
    </source>
</evidence>
<dbReference type="InterPro" id="IPR036322">
    <property type="entry name" value="WD40_repeat_dom_sf"/>
</dbReference>
<dbReference type="PRINTS" id="PR00320">
    <property type="entry name" value="GPROTEINBRPT"/>
</dbReference>
<evidence type="ECO:0000256" key="3">
    <source>
        <dbReference type="PROSITE-ProRule" id="PRU00221"/>
    </source>
</evidence>
<evidence type="ECO:0000256" key="1">
    <source>
        <dbReference type="ARBA" id="ARBA00022574"/>
    </source>
</evidence>
<accession>A0AAV5GL02</accession>
<dbReference type="InterPro" id="IPR015943">
    <property type="entry name" value="WD40/YVTN_repeat-like_dom_sf"/>
</dbReference>
<evidence type="ECO:0000256" key="2">
    <source>
        <dbReference type="ARBA" id="ARBA00022737"/>
    </source>
</evidence>
<organism evidence="5 6">
    <name type="scientific">Rhodotorula paludigena</name>
    <dbReference type="NCBI Taxonomy" id="86838"/>
    <lineage>
        <taxon>Eukaryota</taxon>
        <taxon>Fungi</taxon>
        <taxon>Dikarya</taxon>
        <taxon>Basidiomycota</taxon>
        <taxon>Pucciniomycotina</taxon>
        <taxon>Microbotryomycetes</taxon>
        <taxon>Sporidiobolales</taxon>
        <taxon>Sporidiobolaceae</taxon>
        <taxon>Rhodotorula</taxon>
    </lineage>
</organism>
<keyword evidence="6" id="KW-1185">Reference proteome</keyword>
<keyword evidence="1 3" id="KW-0853">WD repeat</keyword>
<dbReference type="SMART" id="SM00320">
    <property type="entry name" value="WD40"/>
    <property type="match status" value="4"/>
</dbReference>
<dbReference type="Pfam" id="PF00400">
    <property type="entry name" value="WD40"/>
    <property type="match status" value="1"/>
</dbReference>
<feature type="domain" description="Anaphase-promoting complex subunit 4-like WD40" evidence="4">
    <location>
        <begin position="30"/>
        <end position="117"/>
    </location>
</feature>
<evidence type="ECO:0000313" key="6">
    <source>
        <dbReference type="Proteomes" id="UP001342314"/>
    </source>
</evidence>
<dbReference type="Proteomes" id="UP001342314">
    <property type="component" value="Unassembled WGS sequence"/>
</dbReference>
<sequence>MSFFGARPAAAIEPKDIEVPNLPTDSTSALAFSPTADILAVASWSNEVRLYEVNAQGQAVGKAAYSHEGPVLDVTWSKDGSKVFSAGADKAVRMFDLATMQATQVAQHDEPIKCVKYFEMNGRGMLVTGSWDKTLKYWDLQTPNPVATVQLPERCYALDVVFPLMVVGTAERHIQIFNLNQPTQAFKTIVSPLRWQTRTIACFPDASGHVDDKQASSNFTFKCHRKDDPAPSKSSSVYAVNDIKFHPYGTFATAGSDGTINFWDKESKTRLKTFDNKGGPIPTTSFNHTGRIFAYAVTQDWSGGHMSNKPDFVNKVYLHPCKDEEVKKRNKK</sequence>
<feature type="repeat" description="WD" evidence="3">
    <location>
        <begin position="64"/>
        <end position="105"/>
    </location>
</feature>
<gene>
    <name evidence="5" type="ORF">Rhopal_003040-T1</name>
</gene>
<dbReference type="InterPro" id="IPR001680">
    <property type="entry name" value="WD40_rpt"/>
</dbReference>